<evidence type="ECO:0000313" key="2">
    <source>
        <dbReference type="EMBL" id="AAK33856.1"/>
    </source>
</evidence>
<reference evidence="2 3" key="1">
    <citation type="journal article" date="2001" name="Proc. Natl. Acad. Sci. U.S.A.">
        <title>Complete genome sequence of an M1 strain of Streptococcus pyogenes.</title>
        <authorList>
            <person name="Ferretti J.J."/>
            <person name="McShan W.M."/>
            <person name="Adjic D."/>
            <person name="Savic D."/>
            <person name="Savic G."/>
            <person name="Lyon K."/>
            <person name="Primeaux C."/>
            <person name="Sezate S.S."/>
            <person name="Surorov A.N."/>
            <person name="Kenton S."/>
            <person name="Lai H."/>
            <person name="Lin S."/>
            <person name="Qian Y."/>
            <person name="Jia H.G."/>
            <person name="Najar F.Z."/>
            <person name="Ren Q."/>
            <person name="Zhu H."/>
            <person name="Song L."/>
            <person name="White J."/>
            <person name="Yuan X."/>
            <person name="Clifton S.W."/>
            <person name="Roe B.A."/>
            <person name="McLaughlin R.E."/>
        </authorList>
    </citation>
    <scope>NUCLEOTIDE SEQUENCE [LARGE SCALE GENOMIC DNA]</scope>
    <source>
        <strain evidence="3">ATCC 700294 / SF370 / Serotype M1</strain>
    </source>
</reference>
<feature type="compositionally biased region" description="Basic and acidic residues" evidence="1">
    <location>
        <begin position="35"/>
        <end position="46"/>
    </location>
</feature>
<feature type="region of interest" description="Disordered" evidence="1">
    <location>
        <begin position="24"/>
        <end position="46"/>
    </location>
</feature>
<name>Q9A039_STRP1</name>
<keyword evidence="3" id="KW-1185">Reference proteome</keyword>
<evidence type="ECO:0000313" key="3">
    <source>
        <dbReference type="Proteomes" id="UP000000750"/>
    </source>
</evidence>
<dbReference type="Proteomes" id="UP000000750">
    <property type="component" value="Chromosome"/>
</dbReference>
<dbReference type="AlphaFoldDB" id="Q9A039"/>
<feature type="compositionally biased region" description="Polar residues" evidence="1">
    <location>
        <begin position="25"/>
        <end position="34"/>
    </location>
</feature>
<organism evidence="2 3">
    <name type="scientific">Streptococcus pyogenes serotype M1</name>
    <dbReference type="NCBI Taxonomy" id="301447"/>
    <lineage>
        <taxon>Bacteria</taxon>
        <taxon>Bacillati</taxon>
        <taxon>Bacillota</taxon>
        <taxon>Bacilli</taxon>
        <taxon>Lactobacillales</taxon>
        <taxon>Streptococcaceae</taxon>
        <taxon>Streptococcus</taxon>
    </lineage>
</organism>
<protein>
    <submittedName>
        <fullName evidence="2">Uncharacterized protein</fullName>
    </submittedName>
</protein>
<evidence type="ECO:0000256" key="1">
    <source>
        <dbReference type="SAM" id="MobiDB-lite"/>
    </source>
</evidence>
<proteinExistence type="predicted"/>
<accession>Q9A039</accession>
<sequence length="46" mass="5142">MEKMKAPSLEVNLRLGEKEIKAVVSGSTHQSSEQSKVEVDEQNLEK</sequence>
<dbReference type="KEGG" id="spy:SPy_0943"/>
<gene>
    <name evidence="2" type="ordered locus">SPy_0943</name>
</gene>
<dbReference type="EMBL" id="AE004092">
    <property type="protein sequence ID" value="AAK33856.1"/>
    <property type="molecule type" value="Genomic_DNA"/>
</dbReference>
<dbReference type="HOGENOM" id="CLU_3240356_0_0_9"/>